<keyword evidence="1" id="KW-0863">Zinc-finger</keyword>
<feature type="region of interest" description="Disordered" evidence="2">
    <location>
        <begin position="121"/>
        <end position="174"/>
    </location>
</feature>
<accession>A0A7J0FPS7</accession>
<dbReference type="InterPro" id="IPR001841">
    <property type="entry name" value="Znf_RING"/>
</dbReference>
<dbReference type="PROSITE" id="PS50089">
    <property type="entry name" value="ZF_RING_2"/>
    <property type="match status" value="1"/>
</dbReference>
<evidence type="ECO:0000313" key="5">
    <source>
        <dbReference type="Proteomes" id="UP000585474"/>
    </source>
</evidence>
<feature type="compositionally biased region" description="Basic and acidic residues" evidence="2">
    <location>
        <begin position="121"/>
        <end position="131"/>
    </location>
</feature>
<proteinExistence type="predicted"/>
<dbReference type="PANTHER" id="PTHR31150">
    <property type="entry name" value="EXPRESSED PROTEIN"/>
    <property type="match status" value="1"/>
</dbReference>
<evidence type="ECO:0000256" key="2">
    <source>
        <dbReference type="SAM" id="MobiDB-lite"/>
    </source>
</evidence>
<evidence type="ECO:0000259" key="3">
    <source>
        <dbReference type="PROSITE" id="PS50089"/>
    </source>
</evidence>
<dbReference type="InterPro" id="IPR013083">
    <property type="entry name" value="Znf_RING/FYVE/PHD"/>
</dbReference>
<organism evidence="4 5">
    <name type="scientific">Actinidia rufa</name>
    <dbReference type="NCBI Taxonomy" id="165716"/>
    <lineage>
        <taxon>Eukaryota</taxon>
        <taxon>Viridiplantae</taxon>
        <taxon>Streptophyta</taxon>
        <taxon>Embryophyta</taxon>
        <taxon>Tracheophyta</taxon>
        <taxon>Spermatophyta</taxon>
        <taxon>Magnoliopsida</taxon>
        <taxon>eudicotyledons</taxon>
        <taxon>Gunneridae</taxon>
        <taxon>Pentapetalae</taxon>
        <taxon>asterids</taxon>
        <taxon>Ericales</taxon>
        <taxon>Actinidiaceae</taxon>
        <taxon>Actinidia</taxon>
    </lineage>
</organism>
<dbReference type="GO" id="GO:0008270">
    <property type="term" value="F:zinc ion binding"/>
    <property type="evidence" value="ECO:0007669"/>
    <property type="project" value="UniProtKB-KW"/>
</dbReference>
<dbReference type="OrthoDB" id="416496at2759"/>
<sequence>MGSFCCVAARPHGSNATSREWPVGPNEPYWQTNTSFSPPPSRWDVQFQPEGPSFGSHDGIPVYGSSISSNSRGSRSWVRGNHLSNHQYSISDSIRPYFNSPSEISPARQWTTPTIQEIRVDECENSSRRVLEPLSFSPTMEGTSAVQDSRGSTSSRSDSSDYEPMTKSHLSSHRSFPSHRYFMSKPVHPRSLPSETPTREVAITTRASFADLDAITLRREMHRLSSASGSIDFTDVSESLESDSFRRSFNTSDSFKCGLCQRFLSQRSPWSTRRIVKSGDMPVAGVLSCRHVFHAECLEQTIPKTRKCDPPCPLCMRSEEENSNSPDQWVFSKLRNGFPKLRPFSEDGSSRSWGCTQAGDCVEGALRTPSRNTTLLLNRNRIRKTLSLKGKEFPGKLRKIGPYSAELGAIGSSKTTSDGSTK</sequence>
<feature type="compositionally biased region" description="Polar residues" evidence="2">
    <location>
        <begin position="136"/>
        <end position="147"/>
    </location>
</feature>
<keyword evidence="5" id="KW-1185">Reference proteome</keyword>
<feature type="compositionally biased region" description="Low complexity" evidence="2">
    <location>
        <begin position="148"/>
        <end position="157"/>
    </location>
</feature>
<evidence type="ECO:0000256" key="1">
    <source>
        <dbReference type="PROSITE-ProRule" id="PRU00175"/>
    </source>
</evidence>
<keyword evidence="1" id="KW-0479">Metal-binding</keyword>
<name>A0A7J0FPS7_9ERIC</name>
<feature type="region of interest" description="Disordered" evidence="2">
    <location>
        <begin position="11"/>
        <end position="41"/>
    </location>
</feature>
<gene>
    <name evidence="4" type="ORF">Acr_13g0015690</name>
</gene>
<feature type="domain" description="RING-type" evidence="3">
    <location>
        <begin position="257"/>
        <end position="315"/>
    </location>
</feature>
<dbReference type="AlphaFoldDB" id="A0A7J0FPS7"/>
<reference evidence="4 5" key="1">
    <citation type="submission" date="2019-07" db="EMBL/GenBank/DDBJ databases">
        <title>De Novo Assembly of kiwifruit Actinidia rufa.</title>
        <authorList>
            <person name="Sugita-Konishi S."/>
            <person name="Sato K."/>
            <person name="Mori E."/>
            <person name="Abe Y."/>
            <person name="Kisaki G."/>
            <person name="Hamano K."/>
            <person name="Suezawa K."/>
            <person name="Otani M."/>
            <person name="Fukuda T."/>
            <person name="Manabe T."/>
            <person name="Gomi K."/>
            <person name="Tabuchi M."/>
            <person name="Akimitsu K."/>
            <person name="Kataoka I."/>
        </authorList>
    </citation>
    <scope>NUCLEOTIDE SEQUENCE [LARGE SCALE GENOMIC DNA]</scope>
    <source>
        <strain evidence="5">cv. Fuchu</strain>
    </source>
</reference>
<keyword evidence="1" id="KW-0862">Zinc</keyword>
<dbReference type="SUPFAM" id="SSF57850">
    <property type="entry name" value="RING/U-box"/>
    <property type="match status" value="1"/>
</dbReference>
<dbReference type="PANTHER" id="PTHR31150:SF23">
    <property type="entry name" value="MANDELONITRILE LYASE-RELATED"/>
    <property type="match status" value="1"/>
</dbReference>
<dbReference type="Gene3D" id="3.30.40.10">
    <property type="entry name" value="Zinc/RING finger domain, C3HC4 (zinc finger)"/>
    <property type="match status" value="1"/>
</dbReference>
<comment type="caution">
    <text evidence="4">The sequence shown here is derived from an EMBL/GenBank/DDBJ whole genome shotgun (WGS) entry which is preliminary data.</text>
</comment>
<protein>
    <submittedName>
        <fullName evidence="4">RING/U-box superfamily protein</fullName>
    </submittedName>
</protein>
<evidence type="ECO:0000313" key="4">
    <source>
        <dbReference type="EMBL" id="GFZ00170.1"/>
    </source>
</evidence>
<dbReference type="Proteomes" id="UP000585474">
    <property type="component" value="Unassembled WGS sequence"/>
</dbReference>
<dbReference type="EMBL" id="BJWL01000013">
    <property type="protein sequence ID" value="GFZ00170.1"/>
    <property type="molecule type" value="Genomic_DNA"/>
</dbReference>